<gene>
    <name evidence="1" type="ORF">MKS88_000783</name>
</gene>
<proteinExistence type="predicted"/>
<sequence length="169" mass="19731">MLAHHSFNGKCNGRHKKLLDENYISEYDIDTLSVNEELKESSLNSEEWDGVAKSNKSSLFNRMDVFCEKQIFNFLDSFYQLMNKKVNNWDEKRTIRIEIIKLALIPLSLLMLSLFIFLKLCSIFKDLASNSSSGEGILLAFTLAMFSSIIYGIFYAYKKYKKYKMIKKK</sequence>
<reference evidence="1" key="1">
    <citation type="submission" date="2022-06" db="EMBL/GenBank/DDBJ databases">
        <title>The First Complete Genome of the Simian Malaria Parasite Plasmodium brasilianum.</title>
        <authorList>
            <person name="Bajic M."/>
            <person name="Ravishankar S."/>
        </authorList>
    </citation>
    <scope>NUCLEOTIDE SEQUENCE</scope>
    <source>
        <strain evidence="1">Bolivian I</strain>
    </source>
</reference>
<accession>A0ACB9YEX2</accession>
<evidence type="ECO:0000313" key="2">
    <source>
        <dbReference type="Proteomes" id="UP001056978"/>
    </source>
</evidence>
<comment type="caution">
    <text evidence="1">The sequence shown here is derived from an EMBL/GenBank/DDBJ whole genome shotgun (WGS) entry which is preliminary data.</text>
</comment>
<dbReference type="Proteomes" id="UP001056978">
    <property type="component" value="Chromosome 2"/>
</dbReference>
<keyword evidence="2" id="KW-1185">Reference proteome</keyword>
<protein>
    <submittedName>
        <fullName evidence="1">Uncharacterized protein</fullName>
    </submittedName>
</protein>
<evidence type="ECO:0000313" key="1">
    <source>
        <dbReference type="EMBL" id="KAI4841015.1"/>
    </source>
</evidence>
<name>A0ACB9YEX2_PLABR</name>
<organism evidence="1 2">
    <name type="scientific">Plasmodium brasilianum</name>
    <dbReference type="NCBI Taxonomy" id="5824"/>
    <lineage>
        <taxon>Eukaryota</taxon>
        <taxon>Sar</taxon>
        <taxon>Alveolata</taxon>
        <taxon>Apicomplexa</taxon>
        <taxon>Aconoidasida</taxon>
        <taxon>Haemosporida</taxon>
        <taxon>Plasmodiidae</taxon>
        <taxon>Plasmodium</taxon>
        <taxon>Plasmodium (Plasmodium)</taxon>
    </lineage>
</organism>
<dbReference type="EMBL" id="CM043770">
    <property type="protein sequence ID" value="KAI4841015.1"/>
    <property type="molecule type" value="Genomic_DNA"/>
</dbReference>